<comment type="caution">
    <text evidence="6">The sequence shown here is derived from an EMBL/GenBank/DDBJ whole genome shotgun (WGS) entry which is preliminary data.</text>
</comment>
<gene>
    <name evidence="6" type="ORF">F3S47_01885</name>
</gene>
<dbReference type="SUPFAM" id="SSF51735">
    <property type="entry name" value="NAD(P)-binding Rossmann-fold domains"/>
    <property type="match status" value="1"/>
</dbReference>
<dbReference type="GO" id="GO:0004764">
    <property type="term" value="F:shikimate 3-dehydrogenase (NADP+) activity"/>
    <property type="evidence" value="ECO:0007669"/>
    <property type="project" value="InterPro"/>
</dbReference>
<evidence type="ECO:0000259" key="5">
    <source>
        <dbReference type="Pfam" id="PF08501"/>
    </source>
</evidence>
<dbReference type="InterPro" id="IPR046346">
    <property type="entry name" value="Aminoacid_DH-like_N_sf"/>
</dbReference>
<dbReference type="Proteomes" id="UP000326554">
    <property type="component" value="Unassembled WGS sequence"/>
</dbReference>
<dbReference type="AlphaFoldDB" id="A0A5J5GNV1"/>
<dbReference type="EMBL" id="VYQE01000001">
    <property type="protein sequence ID" value="KAA9010031.1"/>
    <property type="molecule type" value="Genomic_DNA"/>
</dbReference>
<evidence type="ECO:0000313" key="6">
    <source>
        <dbReference type="EMBL" id="KAA9010031.1"/>
    </source>
</evidence>
<dbReference type="InterPro" id="IPR022893">
    <property type="entry name" value="Shikimate_DH_fam"/>
</dbReference>
<name>A0A5J5GNV1_9RHOB</name>
<keyword evidence="3" id="KW-0028">Amino-acid biosynthesis</keyword>
<dbReference type="GO" id="GO:0019632">
    <property type="term" value="P:shikimate metabolic process"/>
    <property type="evidence" value="ECO:0007669"/>
    <property type="project" value="TreeGrafter"/>
</dbReference>
<sequence length="322" mass="33880">MGELLDGRLRGNALWRCPAERAGSRAGGPGDRGIHRDEVRSLSPRPACGPLGARREGRLTVAQRLYGIIGYPIGQARSPEVFNDLLRQAGEDAVMMPLEVAPERFEDCLDGLRAIANFAGLVVTVPHKLAAARIASRRSKRVERVGAANLLRPVAEGWEADLSDGIGFVAGLRASGHSVEGQFVSVVGAGGAGVAISEALLSAGARVSITDIDGKKASEAARRLSSVGHIEVRKPSLEHSLVVNATPVGMAGDPQLPLNLDDLGPAALVAEAIMKPPVTPLLKEAARRGHSIHEGSHMLDGQVPAIWDFLGMSCQPAVQEVK</sequence>
<protein>
    <submittedName>
        <fullName evidence="6">Shikimate dehydrogenase</fullName>
    </submittedName>
</protein>
<reference evidence="6 7" key="1">
    <citation type="submission" date="2019-09" db="EMBL/GenBank/DDBJ databases">
        <authorList>
            <person name="Park J.-S."/>
            <person name="Choi H.-J."/>
        </authorList>
    </citation>
    <scope>NUCLEOTIDE SEQUENCE [LARGE SCALE GENOMIC DNA]</scope>
    <source>
        <strain evidence="6 7">176SS1-4</strain>
    </source>
</reference>
<evidence type="ECO:0000313" key="7">
    <source>
        <dbReference type="Proteomes" id="UP000326554"/>
    </source>
</evidence>
<proteinExistence type="predicted"/>
<feature type="region of interest" description="Disordered" evidence="4">
    <location>
        <begin position="20"/>
        <end position="47"/>
    </location>
</feature>
<comment type="pathway">
    <text evidence="1">Metabolic intermediate biosynthesis; chorismate biosynthesis; chorismate from D-erythrose 4-phosphate and phosphoenolpyruvate: step 4/7.</text>
</comment>
<evidence type="ECO:0000256" key="4">
    <source>
        <dbReference type="SAM" id="MobiDB-lite"/>
    </source>
</evidence>
<evidence type="ECO:0000256" key="2">
    <source>
        <dbReference type="ARBA" id="ARBA00023002"/>
    </source>
</evidence>
<evidence type="ECO:0000256" key="1">
    <source>
        <dbReference type="ARBA" id="ARBA00004871"/>
    </source>
</evidence>
<dbReference type="Gene3D" id="3.40.50.10860">
    <property type="entry name" value="Leucine Dehydrogenase, chain A, domain 1"/>
    <property type="match status" value="1"/>
</dbReference>
<dbReference type="PANTHER" id="PTHR21089:SF1">
    <property type="entry name" value="BIFUNCTIONAL 3-DEHYDROQUINATE DEHYDRATASE_SHIKIMATE DEHYDROGENASE, CHLOROPLASTIC"/>
    <property type="match status" value="1"/>
</dbReference>
<keyword evidence="7" id="KW-1185">Reference proteome</keyword>
<accession>A0A5J5GNV1</accession>
<dbReference type="Gene3D" id="3.40.50.720">
    <property type="entry name" value="NAD(P)-binding Rossmann-like Domain"/>
    <property type="match status" value="1"/>
</dbReference>
<evidence type="ECO:0000256" key="3">
    <source>
        <dbReference type="ARBA" id="ARBA00023141"/>
    </source>
</evidence>
<dbReference type="Pfam" id="PF08501">
    <property type="entry name" value="Shikimate_dh_N"/>
    <property type="match status" value="1"/>
</dbReference>
<keyword evidence="3" id="KW-0057">Aromatic amino acid biosynthesis</keyword>
<organism evidence="6 7">
    <name type="scientific">Histidinibacterium aquaticum</name>
    <dbReference type="NCBI Taxonomy" id="2613962"/>
    <lineage>
        <taxon>Bacteria</taxon>
        <taxon>Pseudomonadati</taxon>
        <taxon>Pseudomonadota</taxon>
        <taxon>Alphaproteobacteria</taxon>
        <taxon>Rhodobacterales</taxon>
        <taxon>Paracoccaceae</taxon>
        <taxon>Histidinibacterium</taxon>
    </lineage>
</organism>
<dbReference type="SUPFAM" id="SSF53223">
    <property type="entry name" value="Aminoacid dehydrogenase-like, N-terminal domain"/>
    <property type="match status" value="1"/>
</dbReference>
<dbReference type="PANTHER" id="PTHR21089">
    <property type="entry name" value="SHIKIMATE DEHYDROGENASE"/>
    <property type="match status" value="1"/>
</dbReference>
<dbReference type="InterPro" id="IPR013708">
    <property type="entry name" value="Shikimate_DH-bd_N"/>
</dbReference>
<dbReference type="InterPro" id="IPR036291">
    <property type="entry name" value="NAD(P)-bd_dom_sf"/>
</dbReference>
<dbReference type="GO" id="GO:0009423">
    <property type="term" value="P:chorismate biosynthetic process"/>
    <property type="evidence" value="ECO:0007669"/>
    <property type="project" value="TreeGrafter"/>
</dbReference>
<feature type="domain" description="Shikimate dehydrogenase substrate binding N-terminal" evidence="5">
    <location>
        <begin position="68"/>
        <end position="150"/>
    </location>
</feature>
<dbReference type="GO" id="GO:0009073">
    <property type="term" value="P:aromatic amino acid family biosynthetic process"/>
    <property type="evidence" value="ECO:0007669"/>
    <property type="project" value="UniProtKB-KW"/>
</dbReference>
<keyword evidence="2" id="KW-0560">Oxidoreductase</keyword>